<accession>A0A225DR81</accession>
<gene>
    <name evidence="1" type="ORF">FRUB_03599</name>
</gene>
<protein>
    <submittedName>
        <fullName evidence="1">Uncharacterized protein</fullName>
    </submittedName>
</protein>
<dbReference type="AlphaFoldDB" id="A0A225DR81"/>
<dbReference type="OrthoDB" id="5951715at2"/>
<evidence type="ECO:0000313" key="2">
    <source>
        <dbReference type="Proteomes" id="UP000214646"/>
    </source>
</evidence>
<keyword evidence="2" id="KW-1185">Reference proteome</keyword>
<dbReference type="EMBL" id="NIDE01000004">
    <property type="protein sequence ID" value="OWK44000.1"/>
    <property type="molecule type" value="Genomic_DNA"/>
</dbReference>
<organism evidence="1 2">
    <name type="scientific">Fimbriiglobus ruber</name>
    <dbReference type="NCBI Taxonomy" id="1908690"/>
    <lineage>
        <taxon>Bacteria</taxon>
        <taxon>Pseudomonadati</taxon>
        <taxon>Planctomycetota</taxon>
        <taxon>Planctomycetia</taxon>
        <taxon>Gemmatales</taxon>
        <taxon>Gemmataceae</taxon>
        <taxon>Fimbriiglobus</taxon>
    </lineage>
</organism>
<name>A0A225DR81_9BACT</name>
<evidence type="ECO:0000313" key="1">
    <source>
        <dbReference type="EMBL" id="OWK44000.1"/>
    </source>
</evidence>
<dbReference type="RefSeq" id="WP_088254772.1">
    <property type="nucleotide sequence ID" value="NZ_NIDE01000004.1"/>
</dbReference>
<comment type="caution">
    <text evidence="1">The sequence shown here is derived from an EMBL/GenBank/DDBJ whole genome shotgun (WGS) entry which is preliminary data.</text>
</comment>
<proteinExistence type="predicted"/>
<sequence>MGGIGSGKRFGRSKKALAEDCWDINTTYFGRRGLFKPGTHQSGELTRTRTALLGRGLSSTIEYTIDLRDPDRAYVELRYRLVLADESHIYRVGLVSTGCAFGGVRWWFLCPLIRDGVPCRRRVRTLYLRGRYYGCRACHRLTYASTQNNDRRVSAYRKAGGNSETYAETARRGSLTEVSFSLKLLEWEIRRLNRLEKRLDAR</sequence>
<dbReference type="Proteomes" id="UP000214646">
    <property type="component" value="Unassembled WGS sequence"/>
</dbReference>
<reference evidence="2" key="1">
    <citation type="submission" date="2017-06" db="EMBL/GenBank/DDBJ databases">
        <title>Genome analysis of Fimbriiglobus ruber SP5, the first member of the order Planctomycetales with confirmed chitinolytic capability.</title>
        <authorList>
            <person name="Ravin N.V."/>
            <person name="Rakitin A.L."/>
            <person name="Ivanova A.A."/>
            <person name="Beletsky A.V."/>
            <person name="Kulichevskaya I.S."/>
            <person name="Mardanov A.V."/>
            <person name="Dedysh S.N."/>
        </authorList>
    </citation>
    <scope>NUCLEOTIDE SEQUENCE [LARGE SCALE GENOMIC DNA]</scope>
    <source>
        <strain evidence="2">SP5</strain>
    </source>
</reference>